<organism evidence="7 8">
    <name type="scientific">Vineibacter terrae</name>
    <dbReference type="NCBI Taxonomy" id="2586908"/>
    <lineage>
        <taxon>Bacteria</taxon>
        <taxon>Pseudomonadati</taxon>
        <taxon>Pseudomonadota</taxon>
        <taxon>Alphaproteobacteria</taxon>
        <taxon>Hyphomicrobiales</taxon>
        <taxon>Vineibacter</taxon>
    </lineage>
</organism>
<evidence type="ECO:0000256" key="4">
    <source>
        <dbReference type="ARBA" id="ARBA00023004"/>
    </source>
</evidence>
<evidence type="ECO:0000256" key="5">
    <source>
        <dbReference type="ARBA" id="ARBA00023014"/>
    </source>
</evidence>
<evidence type="ECO:0000259" key="6">
    <source>
        <dbReference type="Pfam" id="PF04055"/>
    </source>
</evidence>
<dbReference type="Gene3D" id="3.20.20.70">
    <property type="entry name" value="Aldolase class I"/>
    <property type="match status" value="1"/>
</dbReference>
<dbReference type="InterPro" id="IPR050377">
    <property type="entry name" value="Radical_SAM_PqqE_MftC-like"/>
</dbReference>
<dbReference type="PANTHER" id="PTHR11228">
    <property type="entry name" value="RADICAL SAM DOMAIN PROTEIN"/>
    <property type="match status" value="1"/>
</dbReference>
<proteinExistence type="predicted"/>
<dbReference type="AlphaFoldDB" id="A0A5C8PIP4"/>
<dbReference type="EMBL" id="VDUZ01000023">
    <property type="protein sequence ID" value="TXL73689.1"/>
    <property type="molecule type" value="Genomic_DNA"/>
</dbReference>
<comment type="caution">
    <text evidence="7">The sequence shown here is derived from an EMBL/GenBank/DDBJ whole genome shotgun (WGS) entry which is preliminary data.</text>
</comment>
<dbReference type="PANTHER" id="PTHR11228:SF7">
    <property type="entry name" value="PQQA PEPTIDE CYCLASE"/>
    <property type="match status" value="1"/>
</dbReference>
<dbReference type="Proteomes" id="UP000321638">
    <property type="component" value="Unassembled WGS sequence"/>
</dbReference>
<accession>A0A5C8PIP4</accession>
<sequence length="315" mass="34644">MNALAPRLDPAKFRDPWTTAKGEQRAEVALQSLDTLWFNTGTLCNLTCRNCYIESSPRNDRLAYLTAAEVAEYLDEIQRDNLGTRLIGFTGGEPFMNPELPAMLADVLERGFEAMVLTNAMKPMHKMKPALLALRARHGERLTIRVSLDHYGMALHEAERGARTWQPTLDGLVWLARNGFAVHVAGRRFSGEPEDALRDGYARLFADNGVPIDAHDPVTLVLFPEMDATVDVPEITVACWGILNKSPDSVMCASSRMVIKRKAQAHPAVVACTLLPYDAQFELGRTLADASGAVRLNHPHCAKFCVLGGAACSRS</sequence>
<keyword evidence="2" id="KW-0949">S-adenosyl-L-methionine</keyword>
<evidence type="ECO:0000256" key="3">
    <source>
        <dbReference type="ARBA" id="ARBA00022723"/>
    </source>
</evidence>
<dbReference type="SFLD" id="SFLDS00029">
    <property type="entry name" value="Radical_SAM"/>
    <property type="match status" value="1"/>
</dbReference>
<dbReference type="GO" id="GO:0046872">
    <property type="term" value="F:metal ion binding"/>
    <property type="evidence" value="ECO:0007669"/>
    <property type="project" value="UniProtKB-KW"/>
</dbReference>
<evidence type="ECO:0000313" key="8">
    <source>
        <dbReference type="Proteomes" id="UP000321638"/>
    </source>
</evidence>
<evidence type="ECO:0000256" key="2">
    <source>
        <dbReference type="ARBA" id="ARBA00022691"/>
    </source>
</evidence>
<dbReference type="SFLD" id="SFLDG01067">
    <property type="entry name" value="SPASM/twitch_domain_containing"/>
    <property type="match status" value="1"/>
</dbReference>
<dbReference type="OrthoDB" id="9810775at2"/>
<reference evidence="7 8" key="1">
    <citation type="submission" date="2019-06" db="EMBL/GenBank/DDBJ databases">
        <title>New taxonomy in bacterial strain CC-CFT640, isolated from vineyard.</title>
        <authorList>
            <person name="Lin S.-Y."/>
            <person name="Tsai C.-F."/>
            <person name="Young C.-C."/>
        </authorList>
    </citation>
    <scope>NUCLEOTIDE SEQUENCE [LARGE SCALE GENOMIC DNA]</scope>
    <source>
        <strain evidence="7 8">CC-CFT640</strain>
    </source>
</reference>
<dbReference type="InterPro" id="IPR058240">
    <property type="entry name" value="rSAM_sf"/>
</dbReference>
<keyword evidence="8" id="KW-1185">Reference proteome</keyword>
<gene>
    <name evidence="7" type="ORF">FHP25_19970</name>
</gene>
<dbReference type="RefSeq" id="WP_147848733.1">
    <property type="nucleotide sequence ID" value="NZ_VDUZ01000023.1"/>
</dbReference>
<name>A0A5C8PIP4_9HYPH</name>
<keyword evidence="3" id="KW-0479">Metal-binding</keyword>
<dbReference type="SUPFAM" id="SSF102114">
    <property type="entry name" value="Radical SAM enzymes"/>
    <property type="match status" value="1"/>
</dbReference>
<keyword evidence="4" id="KW-0408">Iron</keyword>
<dbReference type="CDD" id="cd01335">
    <property type="entry name" value="Radical_SAM"/>
    <property type="match status" value="1"/>
</dbReference>
<dbReference type="InterPro" id="IPR007197">
    <property type="entry name" value="rSAM"/>
</dbReference>
<dbReference type="GO" id="GO:0003824">
    <property type="term" value="F:catalytic activity"/>
    <property type="evidence" value="ECO:0007669"/>
    <property type="project" value="InterPro"/>
</dbReference>
<dbReference type="Pfam" id="PF04055">
    <property type="entry name" value="Radical_SAM"/>
    <property type="match status" value="1"/>
</dbReference>
<dbReference type="GO" id="GO:0051536">
    <property type="term" value="F:iron-sulfur cluster binding"/>
    <property type="evidence" value="ECO:0007669"/>
    <property type="project" value="UniProtKB-KW"/>
</dbReference>
<evidence type="ECO:0000313" key="7">
    <source>
        <dbReference type="EMBL" id="TXL73689.1"/>
    </source>
</evidence>
<protein>
    <submittedName>
        <fullName evidence="7">Radical SAM protein</fullName>
    </submittedName>
</protein>
<keyword evidence="5" id="KW-0411">Iron-sulfur</keyword>
<feature type="domain" description="Radical SAM core" evidence="6">
    <location>
        <begin position="39"/>
        <end position="182"/>
    </location>
</feature>
<evidence type="ECO:0000256" key="1">
    <source>
        <dbReference type="ARBA" id="ARBA00001966"/>
    </source>
</evidence>
<comment type="cofactor">
    <cofactor evidence="1">
        <name>[4Fe-4S] cluster</name>
        <dbReference type="ChEBI" id="CHEBI:49883"/>
    </cofactor>
</comment>
<dbReference type="InterPro" id="IPR013785">
    <property type="entry name" value="Aldolase_TIM"/>
</dbReference>